<dbReference type="OrthoDB" id="9789123at2"/>
<evidence type="ECO:0000313" key="3">
    <source>
        <dbReference type="Proteomes" id="UP000294752"/>
    </source>
</evidence>
<comment type="caution">
    <text evidence="2">The sequence shown here is derived from an EMBL/GenBank/DDBJ whole genome shotgun (WGS) entry which is preliminary data.</text>
</comment>
<dbReference type="GO" id="GO:0032259">
    <property type="term" value="P:methylation"/>
    <property type="evidence" value="ECO:0007669"/>
    <property type="project" value="UniProtKB-KW"/>
</dbReference>
<dbReference type="Gene3D" id="3.40.50.150">
    <property type="entry name" value="Vaccinia Virus protein VP39"/>
    <property type="match status" value="1"/>
</dbReference>
<evidence type="ECO:0000313" key="2">
    <source>
        <dbReference type="EMBL" id="TDS12873.1"/>
    </source>
</evidence>
<gene>
    <name evidence="2" type="ORF">B0I21_1054</name>
</gene>
<keyword evidence="2" id="KW-0808">Transferase</keyword>
<evidence type="ECO:0000259" key="1">
    <source>
        <dbReference type="Pfam" id="PF13847"/>
    </source>
</evidence>
<dbReference type="InterPro" id="IPR029063">
    <property type="entry name" value="SAM-dependent_MTases_sf"/>
</dbReference>
<dbReference type="SUPFAM" id="SSF53335">
    <property type="entry name" value="S-adenosyl-L-methionine-dependent methyltransferases"/>
    <property type="match status" value="1"/>
</dbReference>
<dbReference type="AlphaFoldDB" id="A0A4R7CWJ0"/>
<dbReference type="InterPro" id="IPR023149">
    <property type="entry name" value="Trans_acon_MeTrfase_C"/>
</dbReference>
<name>A0A4R7CWJ0_9SPHI</name>
<dbReference type="EMBL" id="SNZV01000005">
    <property type="protein sequence ID" value="TDS12873.1"/>
    <property type="molecule type" value="Genomic_DNA"/>
</dbReference>
<dbReference type="RefSeq" id="WP_133640400.1">
    <property type="nucleotide sequence ID" value="NZ_SNZV01000005.1"/>
</dbReference>
<protein>
    <submittedName>
        <fullName evidence="2">Trans-aconitate 2-methyltransferase</fullName>
    </submittedName>
</protein>
<dbReference type="CDD" id="cd02440">
    <property type="entry name" value="AdoMet_MTases"/>
    <property type="match status" value="1"/>
</dbReference>
<dbReference type="Gene3D" id="1.10.150.290">
    <property type="entry name" value="S-adenosyl-L-methionine-dependent methyltransferases"/>
    <property type="match status" value="1"/>
</dbReference>
<reference evidence="2 3" key="1">
    <citation type="submission" date="2019-03" db="EMBL/GenBank/DDBJ databases">
        <title>Genomic Encyclopedia of Type Strains, Phase III (KMG-III): the genomes of soil and plant-associated and newly described type strains.</title>
        <authorList>
            <person name="Whitman W."/>
        </authorList>
    </citation>
    <scope>NUCLEOTIDE SEQUENCE [LARGE SCALE GENOMIC DNA]</scope>
    <source>
        <strain evidence="2 3">CGMCC 1.12801</strain>
    </source>
</reference>
<dbReference type="Proteomes" id="UP000294752">
    <property type="component" value="Unassembled WGS sequence"/>
</dbReference>
<dbReference type="PANTHER" id="PTHR43861:SF1">
    <property type="entry name" value="TRANS-ACONITATE 2-METHYLTRANSFERASE"/>
    <property type="match status" value="1"/>
</dbReference>
<dbReference type="PANTHER" id="PTHR43861">
    <property type="entry name" value="TRANS-ACONITATE 2-METHYLTRANSFERASE-RELATED"/>
    <property type="match status" value="1"/>
</dbReference>
<dbReference type="Pfam" id="PF13847">
    <property type="entry name" value="Methyltransf_31"/>
    <property type="match status" value="1"/>
</dbReference>
<dbReference type="GO" id="GO:0030798">
    <property type="term" value="F:trans-aconitate 2-methyltransferase activity"/>
    <property type="evidence" value="ECO:0007669"/>
    <property type="project" value="InterPro"/>
</dbReference>
<proteinExistence type="predicted"/>
<keyword evidence="2" id="KW-0489">Methyltransferase</keyword>
<organism evidence="2 3">
    <name type="scientific">Sphingobacterium paludis</name>
    <dbReference type="NCBI Taxonomy" id="1476465"/>
    <lineage>
        <taxon>Bacteria</taxon>
        <taxon>Pseudomonadati</taxon>
        <taxon>Bacteroidota</taxon>
        <taxon>Sphingobacteriia</taxon>
        <taxon>Sphingobacteriales</taxon>
        <taxon>Sphingobacteriaceae</taxon>
        <taxon>Sphingobacterium</taxon>
    </lineage>
</organism>
<keyword evidence="3" id="KW-1185">Reference proteome</keyword>
<accession>A0A4R7CWJ0</accession>
<sequence>MPWNPNLYNDFKDIRYQPFYDLLSFIDPHQPLVNGIDLGCGTGEQTAILAERLPNTVWLGIDSSVEMLADAPVDALANLRFRQQTIEDLISAGEKWDLLFSNAALQWTDDHANLFPQLLGLLNPGGQFAVQMPMQTENKLNQILFDLADEEPFRAFLNGWNRGSSVLSAQEYAELMFEAGLVNLRIEQRIYPIIAEQHETFFKFIAGSALIPYMERLDTTQQEMFVGQFKKRIAEAFPKLPAIYAFKRLFLFGVK</sequence>
<feature type="domain" description="Methyltransferase" evidence="1">
    <location>
        <begin position="34"/>
        <end position="138"/>
    </location>
</feature>
<dbReference type="InterPro" id="IPR025714">
    <property type="entry name" value="Methyltranfer_dom"/>
</dbReference>